<accession>A0A6A6ZW90</accession>
<protein>
    <submittedName>
        <fullName evidence="1">Uncharacterized protein</fullName>
    </submittedName>
</protein>
<evidence type="ECO:0000313" key="1">
    <source>
        <dbReference type="EMBL" id="KAF2825331.1"/>
    </source>
</evidence>
<reference evidence="1" key="1">
    <citation type="journal article" date="2020" name="Stud. Mycol.">
        <title>101 Dothideomycetes genomes: a test case for predicting lifestyles and emergence of pathogens.</title>
        <authorList>
            <person name="Haridas S."/>
            <person name="Albert R."/>
            <person name="Binder M."/>
            <person name="Bloem J."/>
            <person name="Labutti K."/>
            <person name="Salamov A."/>
            <person name="Andreopoulos B."/>
            <person name="Baker S."/>
            <person name="Barry K."/>
            <person name="Bills G."/>
            <person name="Bluhm B."/>
            <person name="Cannon C."/>
            <person name="Castanera R."/>
            <person name="Culley D."/>
            <person name="Daum C."/>
            <person name="Ezra D."/>
            <person name="Gonzalez J."/>
            <person name="Henrissat B."/>
            <person name="Kuo A."/>
            <person name="Liang C."/>
            <person name="Lipzen A."/>
            <person name="Lutzoni F."/>
            <person name="Magnuson J."/>
            <person name="Mondo S."/>
            <person name="Nolan M."/>
            <person name="Ohm R."/>
            <person name="Pangilinan J."/>
            <person name="Park H.-J."/>
            <person name="Ramirez L."/>
            <person name="Alfaro M."/>
            <person name="Sun H."/>
            <person name="Tritt A."/>
            <person name="Yoshinaga Y."/>
            <person name="Zwiers L.-H."/>
            <person name="Turgeon B."/>
            <person name="Goodwin S."/>
            <person name="Spatafora J."/>
            <person name="Crous P."/>
            <person name="Grigoriev I."/>
        </authorList>
    </citation>
    <scope>NUCLEOTIDE SEQUENCE</scope>
    <source>
        <strain evidence="1">CBS 113818</strain>
    </source>
</reference>
<sequence length="182" mass="20702">MPISVRHRVSITTIMVLAVSINSHPRFKRLCHLHPDDVVARLNAEWTTVNINYRVQRTSTTVSDEERCSQAQPHNISGVKPEIIVSYFVNPGNKTQPPMASPRSTCSLLEEIYKGRQPIIPRSPSWGARPRDVRLMLWKFKDATIPTILYTDSLIQHIKVSHKMLYLRDGGYGTSINISLVE</sequence>
<gene>
    <name evidence="1" type="ORF">CC86DRAFT_42175</name>
</gene>
<dbReference type="Proteomes" id="UP000799424">
    <property type="component" value="Unassembled WGS sequence"/>
</dbReference>
<proteinExistence type="predicted"/>
<keyword evidence="2" id="KW-1185">Reference proteome</keyword>
<dbReference type="AlphaFoldDB" id="A0A6A6ZW90"/>
<organism evidence="1 2">
    <name type="scientific">Ophiobolus disseminans</name>
    <dbReference type="NCBI Taxonomy" id="1469910"/>
    <lineage>
        <taxon>Eukaryota</taxon>
        <taxon>Fungi</taxon>
        <taxon>Dikarya</taxon>
        <taxon>Ascomycota</taxon>
        <taxon>Pezizomycotina</taxon>
        <taxon>Dothideomycetes</taxon>
        <taxon>Pleosporomycetidae</taxon>
        <taxon>Pleosporales</taxon>
        <taxon>Pleosporineae</taxon>
        <taxon>Phaeosphaeriaceae</taxon>
        <taxon>Ophiobolus</taxon>
    </lineage>
</organism>
<name>A0A6A6ZW90_9PLEO</name>
<dbReference type="EMBL" id="MU006228">
    <property type="protein sequence ID" value="KAF2825331.1"/>
    <property type="molecule type" value="Genomic_DNA"/>
</dbReference>
<evidence type="ECO:0000313" key="2">
    <source>
        <dbReference type="Proteomes" id="UP000799424"/>
    </source>
</evidence>